<feature type="transmembrane region" description="Helical" evidence="8">
    <location>
        <begin position="255"/>
        <end position="275"/>
    </location>
</feature>
<feature type="transmembrane region" description="Helical" evidence="8">
    <location>
        <begin position="366"/>
        <end position="388"/>
    </location>
</feature>
<dbReference type="EMBL" id="CP002403">
    <property type="protein sequence ID" value="ADU22091.1"/>
    <property type="molecule type" value="Genomic_DNA"/>
</dbReference>
<keyword evidence="6 8" id="KW-1133">Transmembrane helix</keyword>
<evidence type="ECO:0000256" key="6">
    <source>
        <dbReference type="ARBA" id="ARBA00022989"/>
    </source>
</evidence>
<sequence>MKRQGFLKSSAILVAMTAVTKAMGLIYKIPLANILGGTGMGHFSAAFSVFTPVLALGVSGICPAMAKLSAENSALGRFTDLRRRRKTALAVFTITGLLLCAAVIGAAYFTDNKSCVRPAIICLAPSVVFCGVMNAERGYYEGLGNVLPTAFSEIAETLFRLILGLGLAVYIKDYAEQSYIHNSTVFGMVCNDAVQAEQTALPYIAAGAVLGSTIASAIACIGLILYTAIHGDGITSAMLTADKVISGRRQHAEELLRLSFPIAAAAVVSTLTGMLDMLTLPPFLKTAITRSPQHYSEYISAAKGDLPNFLYGSYEGLAVMLYGLVPTVTAMLGKSVIPSLSAALVEKDSSALIRNMRRLLTLTASAAIPCGLGITLMSGEILGLLFSGRGAECTAAQEPLMILGISVIGCAVTLPLLTVIQALGKPSEVTLIMLAGAGIKLCMNIILVPLFGLNGAALSELIRSISVCTVTLKRINELIPGRIGIAKLCIKPFYAGIMCAVSAKLFCDTAKKLQLSEKCCAVLGIAGGGIICITVMALLFEEKLSEIFTIKYFKTEKNRC</sequence>
<protein>
    <submittedName>
        <fullName evidence="9">Polysaccharide biosynthesis protein</fullName>
    </submittedName>
</protein>
<gene>
    <name evidence="9" type="ordered locus">Rumal_1590</name>
</gene>
<dbReference type="InterPro" id="IPR004268">
    <property type="entry name" value="MurJ"/>
</dbReference>
<organism evidence="9 10">
    <name type="scientific">Ruminococcus albus (strain ATCC 27210 / DSM 20455 / JCM 14654 / NCDO 2250 / 7)</name>
    <dbReference type="NCBI Taxonomy" id="697329"/>
    <lineage>
        <taxon>Bacteria</taxon>
        <taxon>Bacillati</taxon>
        <taxon>Bacillota</taxon>
        <taxon>Clostridia</taxon>
        <taxon>Eubacteriales</taxon>
        <taxon>Oscillospiraceae</taxon>
        <taxon>Ruminococcus</taxon>
    </lineage>
</organism>
<feature type="transmembrane region" description="Helical" evidence="8">
    <location>
        <begin position="319"/>
        <end position="345"/>
    </location>
</feature>
<accession>E6UHP2</accession>
<dbReference type="eggNOG" id="COG2244">
    <property type="taxonomic scope" value="Bacteria"/>
</dbReference>
<evidence type="ECO:0000256" key="5">
    <source>
        <dbReference type="ARBA" id="ARBA00022984"/>
    </source>
</evidence>
<proteinExistence type="predicted"/>
<feature type="transmembrane region" description="Helical" evidence="8">
    <location>
        <begin position="431"/>
        <end position="451"/>
    </location>
</feature>
<evidence type="ECO:0000256" key="8">
    <source>
        <dbReference type="SAM" id="Phobius"/>
    </source>
</evidence>
<dbReference type="Pfam" id="PF01943">
    <property type="entry name" value="Polysacc_synt"/>
    <property type="match status" value="1"/>
</dbReference>
<evidence type="ECO:0000313" key="9">
    <source>
        <dbReference type="EMBL" id="ADU22091.1"/>
    </source>
</evidence>
<keyword evidence="2" id="KW-1003">Cell membrane</keyword>
<evidence type="ECO:0000256" key="7">
    <source>
        <dbReference type="ARBA" id="ARBA00023136"/>
    </source>
</evidence>
<dbReference type="Proteomes" id="UP000006919">
    <property type="component" value="Chromosome"/>
</dbReference>
<dbReference type="GO" id="GO:0005886">
    <property type="term" value="C:plasma membrane"/>
    <property type="evidence" value="ECO:0007669"/>
    <property type="project" value="UniProtKB-SubCell"/>
</dbReference>
<feature type="transmembrane region" description="Helical" evidence="8">
    <location>
        <begin position="400"/>
        <end position="419"/>
    </location>
</feature>
<feature type="transmembrane region" description="Helical" evidence="8">
    <location>
        <begin position="43"/>
        <end position="66"/>
    </location>
</feature>
<feature type="transmembrane region" description="Helical" evidence="8">
    <location>
        <begin position="87"/>
        <end position="110"/>
    </location>
</feature>
<evidence type="ECO:0000256" key="2">
    <source>
        <dbReference type="ARBA" id="ARBA00022475"/>
    </source>
</evidence>
<evidence type="ECO:0000256" key="3">
    <source>
        <dbReference type="ARBA" id="ARBA00022692"/>
    </source>
</evidence>
<reference evidence="9 10" key="1">
    <citation type="journal article" date="2011" name="J. Bacteriol.">
        <title>Complete genome of the cellulolytic ruminal bacterium Ruminococcus albus 7.</title>
        <authorList>
            <person name="Suen G."/>
            <person name="Stevenson D.M."/>
            <person name="Bruce D.C."/>
            <person name="Chertkov O."/>
            <person name="Copeland A."/>
            <person name="Cheng J.F."/>
            <person name="Detter C."/>
            <person name="Detter J.C."/>
            <person name="Goodwin L.A."/>
            <person name="Han C.S."/>
            <person name="Hauser L.J."/>
            <person name="Ivanova N.N."/>
            <person name="Kyrpides N.C."/>
            <person name="Land M.L."/>
            <person name="Lapidus A."/>
            <person name="Lucas S."/>
            <person name="Ovchinnikova G."/>
            <person name="Pitluck S."/>
            <person name="Tapia R."/>
            <person name="Woyke T."/>
            <person name="Boyum J."/>
            <person name="Mead D."/>
            <person name="Weimer P.J."/>
        </authorList>
    </citation>
    <scope>NUCLEOTIDE SEQUENCE [LARGE SCALE GENOMIC DNA]</scope>
    <source>
        <strain evidence="10">ATCC 27210 / DSM 20455 / JCM 14654 / NCDO 2250 / 7</strain>
    </source>
</reference>
<evidence type="ECO:0000256" key="4">
    <source>
        <dbReference type="ARBA" id="ARBA00022960"/>
    </source>
</evidence>
<dbReference type="GO" id="GO:0009252">
    <property type="term" value="P:peptidoglycan biosynthetic process"/>
    <property type="evidence" value="ECO:0007669"/>
    <property type="project" value="UniProtKB-KW"/>
</dbReference>
<dbReference type="HOGENOM" id="CLU_022017_2_1_9"/>
<keyword evidence="7 8" id="KW-0472">Membrane</keyword>
<name>E6UHP2_RUMA7</name>
<keyword evidence="4" id="KW-0133">Cell shape</keyword>
<dbReference type="OrthoDB" id="9775950at2"/>
<dbReference type="InterPro" id="IPR002797">
    <property type="entry name" value="Polysacc_synth"/>
</dbReference>
<feature type="transmembrane region" description="Helical" evidence="8">
    <location>
        <begin position="12"/>
        <end position="31"/>
    </location>
</feature>
<dbReference type="Pfam" id="PF03023">
    <property type="entry name" value="MurJ"/>
    <property type="match status" value="1"/>
</dbReference>
<evidence type="ECO:0000313" key="10">
    <source>
        <dbReference type="Proteomes" id="UP000006919"/>
    </source>
</evidence>
<feature type="transmembrane region" description="Helical" evidence="8">
    <location>
        <begin position="203"/>
        <end position="229"/>
    </location>
</feature>
<dbReference type="KEGG" id="ral:Rumal_1590"/>
<dbReference type="InterPro" id="IPR050833">
    <property type="entry name" value="Poly_Biosynth_Transport"/>
</dbReference>
<dbReference type="PANTHER" id="PTHR30250">
    <property type="entry name" value="PST FAMILY PREDICTED COLANIC ACID TRANSPORTER"/>
    <property type="match status" value="1"/>
</dbReference>
<comment type="subcellular location">
    <subcellularLocation>
        <location evidence="1">Cell membrane</location>
        <topology evidence="1">Multi-pass membrane protein</topology>
    </subcellularLocation>
</comment>
<dbReference type="AlphaFoldDB" id="E6UHP2"/>
<keyword evidence="3 8" id="KW-0812">Transmembrane</keyword>
<keyword evidence="5" id="KW-0573">Peptidoglycan synthesis</keyword>
<dbReference type="GO" id="GO:0008360">
    <property type="term" value="P:regulation of cell shape"/>
    <property type="evidence" value="ECO:0007669"/>
    <property type="project" value="UniProtKB-KW"/>
</dbReference>
<feature type="transmembrane region" description="Helical" evidence="8">
    <location>
        <begin position="519"/>
        <end position="540"/>
    </location>
</feature>
<dbReference type="STRING" id="697329.Rumal_1590"/>
<dbReference type="RefSeq" id="WP_013498256.1">
    <property type="nucleotide sequence ID" value="NC_014833.1"/>
</dbReference>
<dbReference type="PANTHER" id="PTHR30250:SF21">
    <property type="entry name" value="LIPID II FLIPPASE MURJ"/>
    <property type="match status" value="1"/>
</dbReference>
<evidence type="ECO:0000256" key="1">
    <source>
        <dbReference type="ARBA" id="ARBA00004651"/>
    </source>
</evidence>